<feature type="repeat" description="WD" evidence="3">
    <location>
        <begin position="461"/>
        <end position="493"/>
    </location>
</feature>
<dbReference type="GO" id="GO:0080008">
    <property type="term" value="C:Cul4-RING E3 ubiquitin ligase complex"/>
    <property type="evidence" value="ECO:0007669"/>
    <property type="project" value="TreeGrafter"/>
</dbReference>
<comment type="caution">
    <text evidence="5">The sequence shown here is derived from an EMBL/GenBank/DDBJ whole genome shotgun (WGS) entry which is preliminary data.</text>
</comment>
<dbReference type="SUPFAM" id="SSF50978">
    <property type="entry name" value="WD40 repeat-like"/>
    <property type="match status" value="1"/>
</dbReference>
<evidence type="ECO:0000256" key="2">
    <source>
        <dbReference type="ARBA" id="ARBA00022737"/>
    </source>
</evidence>
<evidence type="ECO:0008006" key="7">
    <source>
        <dbReference type="Google" id="ProtNLM"/>
    </source>
</evidence>
<accession>A0AAN9TKS5</accession>
<dbReference type="SMART" id="SM00320">
    <property type="entry name" value="WD40"/>
    <property type="match status" value="7"/>
</dbReference>
<organism evidence="5 6">
    <name type="scientific">Parthenolecanium corni</name>
    <dbReference type="NCBI Taxonomy" id="536013"/>
    <lineage>
        <taxon>Eukaryota</taxon>
        <taxon>Metazoa</taxon>
        <taxon>Ecdysozoa</taxon>
        <taxon>Arthropoda</taxon>
        <taxon>Hexapoda</taxon>
        <taxon>Insecta</taxon>
        <taxon>Pterygota</taxon>
        <taxon>Neoptera</taxon>
        <taxon>Paraneoptera</taxon>
        <taxon>Hemiptera</taxon>
        <taxon>Sternorrhyncha</taxon>
        <taxon>Coccoidea</taxon>
        <taxon>Coccidae</taxon>
        <taxon>Parthenolecanium</taxon>
    </lineage>
</organism>
<dbReference type="Proteomes" id="UP001367676">
    <property type="component" value="Unassembled WGS sequence"/>
</dbReference>
<dbReference type="PROSITE" id="PS50294">
    <property type="entry name" value="WD_REPEATS_REGION"/>
    <property type="match status" value="3"/>
</dbReference>
<evidence type="ECO:0000256" key="3">
    <source>
        <dbReference type="PROSITE-ProRule" id="PRU00221"/>
    </source>
</evidence>
<feature type="region of interest" description="Disordered" evidence="4">
    <location>
        <begin position="1"/>
        <end position="25"/>
    </location>
</feature>
<dbReference type="InterPro" id="IPR051859">
    <property type="entry name" value="DCAF"/>
</dbReference>
<dbReference type="CDD" id="cd00200">
    <property type="entry name" value="WD40"/>
    <property type="match status" value="1"/>
</dbReference>
<dbReference type="PROSITE" id="PS50082">
    <property type="entry name" value="WD_REPEATS_2"/>
    <property type="match status" value="3"/>
</dbReference>
<dbReference type="InterPro" id="IPR015943">
    <property type="entry name" value="WD40/YVTN_repeat-like_dom_sf"/>
</dbReference>
<name>A0AAN9TKS5_9HEMI</name>
<evidence type="ECO:0000313" key="6">
    <source>
        <dbReference type="Proteomes" id="UP001367676"/>
    </source>
</evidence>
<proteinExistence type="predicted"/>
<keyword evidence="2" id="KW-0677">Repeat</keyword>
<evidence type="ECO:0000313" key="5">
    <source>
        <dbReference type="EMBL" id="KAK7576357.1"/>
    </source>
</evidence>
<dbReference type="PRINTS" id="PR00320">
    <property type="entry name" value="GPROTEINBRPT"/>
</dbReference>
<reference evidence="5 6" key="1">
    <citation type="submission" date="2024-03" db="EMBL/GenBank/DDBJ databases">
        <title>Adaptation during the transition from Ophiocordyceps entomopathogen to insect associate is accompanied by gene loss and intensified selection.</title>
        <authorList>
            <person name="Ward C.M."/>
            <person name="Onetto C.A."/>
            <person name="Borneman A.R."/>
        </authorList>
    </citation>
    <scope>NUCLEOTIDE SEQUENCE [LARGE SCALE GENOMIC DNA]</scope>
    <source>
        <strain evidence="5">AWRI1</strain>
        <tissue evidence="5">Single Adult Female</tissue>
    </source>
</reference>
<dbReference type="InterPro" id="IPR036322">
    <property type="entry name" value="WD40_repeat_dom_sf"/>
</dbReference>
<keyword evidence="1 3" id="KW-0853">WD repeat</keyword>
<sequence length="545" mass="61621">MGISNSREHSPIVRIPVNDRESNNEEELSDVAELINYLIVSGQINVRTFYDFEESDDSDFDYPMPAVAPPRIQIPVNTVNLDRSDVKVITEQSCGLTKKRKFPRPGNIVNMLQMQKNGMPGSGNFTSADRCQIANDRIPCNYAKEVDKYHSKAFISLFSDDGSRLLTVSQDRTLHLYDSSTSHYTRLKQEKGKDIDWSILDAAFTPDGNTVIFSSWSNNIHAWRIHDDSDQAGSAQDKLAIDVEESRFACFSVSVSYDGHYALAGANDGCIYLYDRHSDKLTLRLRAHGEDINAVRFGSYGDDVILSGSDDGLIKVWDRRVLKQDSPKSVGIFMGHKDGITYLDLKGDGRHFISNSKDQTIKLWDMRKFSSTKEENRTRESLTAPDWDYRWQPVPKQFRTKNSLANDTSVMTYRGHAVLQTLVRAKFSPARTTGQRFIYTGCASGRVVVYDLLTGKIETLLTGHKGNVRDVSWHPYRQEIVTASWDHHVKLYDSTPAVISEQYDELPSKRVRRSSRIAARKRVEAEKIKQNAIRLLNSGAGPSTT</sequence>
<dbReference type="EMBL" id="JBBCAQ010000036">
    <property type="protein sequence ID" value="KAK7576357.1"/>
    <property type="molecule type" value="Genomic_DNA"/>
</dbReference>
<dbReference type="GO" id="GO:0043161">
    <property type="term" value="P:proteasome-mediated ubiquitin-dependent protein catabolic process"/>
    <property type="evidence" value="ECO:0007669"/>
    <property type="project" value="TreeGrafter"/>
</dbReference>
<dbReference type="InterPro" id="IPR001680">
    <property type="entry name" value="WD40_rpt"/>
</dbReference>
<protein>
    <recommendedName>
        <fullName evidence="7">WD repeat-containing protein 23</fullName>
    </recommendedName>
</protein>
<dbReference type="PANTHER" id="PTHR19847">
    <property type="entry name" value="DDB1- AND CUL4-ASSOCIATED FACTOR 11"/>
    <property type="match status" value="1"/>
</dbReference>
<feature type="repeat" description="WD" evidence="3">
    <location>
        <begin position="333"/>
        <end position="374"/>
    </location>
</feature>
<dbReference type="PANTHER" id="PTHR19847:SF7">
    <property type="entry name" value="DDB1- AND CUL4-ASSOCIATED FACTOR 11"/>
    <property type="match status" value="1"/>
</dbReference>
<dbReference type="Gene3D" id="2.130.10.10">
    <property type="entry name" value="YVTN repeat-like/Quinoprotein amine dehydrogenase"/>
    <property type="match status" value="2"/>
</dbReference>
<dbReference type="AlphaFoldDB" id="A0AAN9TKS5"/>
<dbReference type="InterPro" id="IPR020472">
    <property type="entry name" value="WD40_PAC1"/>
</dbReference>
<gene>
    <name evidence="5" type="ORF">V9T40_012643</name>
</gene>
<evidence type="ECO:0000256" key="4">
    <source>
        <dbReference type="SAM" id="MobiDB-lite"/>
    </source>
</evidence>
<keyword evidence="6" id="KW-1185">Reference proteome</keyword>
<dbReference type="Pfam" id="PF00400">
    <property type="entry name" value="WD40"/>
    <property type="match status" value="5"/>
</dbReference>
<evidence type="ECO:0000256" key="1">
    <source>
        <dbReference type="ARBA" id="ARBA00022574"/>
    </source>
</evidence>
<feature type="compositionally biased region" description="Basic and acidic residues" evidence="4">
    <location>
        <begin position="1"/>
        <end position="23"/>
    </location>
</feature>
<feature type="repeat" description="WD" evidence="3">
    <location>
        <begin position="285"/>
        <end position="318"/>
    </location>
</feature>